<dbReference type="GO" id="GO:0006094">
    <property type="term" value="P:gluconeogenesis"/>
    <property type="evidence" value="ECO:0007669"/>
    <property type="project" value="TreeGrafter"/>
</dbReference>
<feature type="domain" description="Carboxylase conserved" evidence="2">
    <location>
        <begin position="2"/>
        <end position="77"/>
    </location>
</feature>
<organism evidence="3">
    <name type="scientific">Mycobacterium xenopi 4042</name>
    <dbReference type="NCBI Taxonomy" id="1299334"/>
    <lineage>
        <taxon>Bacteria</taxon>
        <taxon>Bacillati</taxon>
        <taxon>Actinomycetota</taxon>
        <taxon>Actinomycetes</taxon>
        <taxon>Mycobacteriales</taxon>
        <taxon>Mycobacteriaceae</taxon>
        <taxon>Mycobacterium</taxon>
    </lineage>
</organism>
<dbReference type="PANTHER" id="PTHR43778:SF2">
    <property type="entry name" value="PYRUVATE CARBOXYLASE, MITOCHONDRIAL"/>
    <property type="match status" value="1"/>
</dbReference>
<name>X7ZV45_MYCXE</name>
<dbReference type="Gene3D" id="1.10.472.90">
    <property type="entry name" value="Conserved carboxylase domain"/>
    <property type="match status" value="1"/>
</dbReference>
<dbReference type="InterPro" id="IPR055268">
    <property type="entry name" value="PCB-like"/>
</dbReference>
<dbReference type="GO" id="GO:0005737">
    <property type="term" value="C:cytoplasm"/>
    <property type="evidence" value="ECO:0007669"/>
    <property type="project" value="TreeGrafter"/>
</dbReference>
<dbReference type="SUPFAM" id="SSF89000">
    <property type="entry name" value="post-HMGL domain-like"/>
    <property type="match status" value="1"/>
</dbReference>
<dbReference type="Pfam" id="PF02436">
    <property type="entry name" value="PYC_OADA"/>
    <property type="match status" value="1"/>
</dbReference>
<evidence type="ECO:0000256" key="1">
    <source>
        <dbReference type="SAM" id="MobiDB-lite"/>
    </source>
</evidence>
<dbReference type="PANTHER" id="PTHR43778">
    <property type="entry name" value="PYRUVATE CARBOXYLASE"/>
    <property type="match status" value="1"/>
</dbReference>
<evidence type="ECO:0000259" key="2">
    <source>
        <dbReference type="Pfam" id="PF02436"/>
    </source>
</evidence>
<evidence type="ECO:0000313" key="3">
    <source>
        <dbReference type="EMBL" id="EUA23119.1"/>
    </source>
</evidence>
<dbReference type="EMBL" id="JAOB01000069">
    <property type="protein sequence ID" value="EUA23119.1"/>
    <property type="molecule type" value="Genomic_DNA"/>
</dbReference>
<comment type="caution">
    <text evidence="3">The sequence shown here is derived from an EMBL/GenBank/DDBJ whole genome shotgun (WGS) entry which is preliminary data.</text>
</comment>
<dbReference type="AlphaFoldDB" id="X7ZV45"/>
<dbReference type="GO" id="GO:0004736">
    <property type="term" value="F:pyruvate carboxylase activity"/>
    <property type="evidence" value="ECO:0007669"/>
    <property type="project" value="TreeGrafter"/>
</dbReference>
<gene>
    <name evidence="3" type="ORF">I553_5525</name>
</gene>
<sequence length="92" mass="9435">MTPSSKVVGDLALALVSAGISAEDFAAHPASYDIPDSVIGFLRGELGEPPGGWPEPLRTKALHGRPTAAPTQPLSVDDERALNLAGPPGKLP</sequence>
<dbReference type="InterPro" id="IPR003379">
    <property type="entry name" value="Carboxylase_cons_dom"/>
</dbReference>
<reference evidence="3" key="1">
    <citation type="submission" date="2014-01" db="EMBL/GenBank/DDBJ databases">
        <authorList>
            <person name="Brown-Elliot B."/>
            <person name="Wallace R."/>
            <person name="Lenaerts A."/>
            <person name="Ordway D."/>
            <person name="DeGroote M.A."/>
            <person name="Parker T."/>
            <person name="Sizemore C."/>
            <person name="Tallon L.J."/>
            <person name="Sadzewicz L.K."/>
            <person name="Sengamalay N."/>
            <person name="Fraser C.M."/>
            <person name="Hine E."/>
            <person name="Shefchek K.A."/>
            <person name="Das S.P."/>
            <person name="Tettelin H."/>
        </authorList>
    </citation>
    <scope>NUCLEOTIDE SEQUENCE [LARGE SCALE GENOMIC DNA]</scope>
    <source>
        <strain evidence="3">4042</strain>
    </source>
</reference>
<dbReference type="PATRIC" id="fig|1299334.3.peg.7475"/>
<proteinExistence type="predicted"/>
<accession>X7ZV45</accession>
<protein>
    <submittedName>
        <fullName evidence="3">Conserved carboxylase domain protein</fullName>
    </submittedName>
</protein>
<feature type="region of interest" description="Disordered" evidence="1">
    <location>
        <begin position="59"/>
        <end position="92"/>
    </location>
</feature>